<feature type="compositionally biased region" description="Low complexity" evidence="1">
    <location>
        <begin position="636"/>
        <end position="646"/>
    </location>
</feature>
<protein>
    <submittedName>
        <fullName evidence="2">Uncharacterized protein</fullName>
    </submittedName>
</protein>
<dbReference type="RefSeq" id="XP_013438489.1">
    <property type="nucleotide sequence ID" value="XM_013583035.1"/>
</dbReference>
<proteinExistence type="predicted"/>
<feature type="compositionally biased region" description="Low complexity" evidence="1">
    <location>
        <begin position="380"/>
        <end position="392"/>
    </location>
</feature>
<accession>U6N0R0</accession>
<dbReference type="Proteomes" id="UP000030754">
    <property type="component" value="Unassembled WGS sequence"/>
</dbReference>
<feature type="region of interest" description="Disordered" evidence="1">
    <location>
        <begin position="301"/>
        <end position="322"/>
    </location>
</feature>
<dbReference type="AlphaFoldDB" id="U6N0R0"/>
<dbReference type="OrthoDB" id="10482951at2759"/>
<evidence type="ECO:0000256" key="1">
    <source>
        <dbReference type="SAM" id="MobiDB-lite"/>
    </source>
</evidence>
<feature type="region of interest" description="Disordered" evidence="1">
    <location>
        <begin position="745"/>
        <end position="772"/>
    </location>
</feature>
<evidence type="ECO:0000313" key="2">
    <source>
        <dbReference type="EMBL" id="CDJ70023.1"/>
    </source>
</evidence>
<organism evidence="2 3">
    <name type="scientific">Eimeria necatrix</name>
    <dbReference type="NCBI Taxonomy" id="51315"/>
    <lineage>
        <taxon>Eukaryota</taxon>
        <taxon>Sar</taxon>
        <taxon>Alveolata</taxon>
        <taxon>Apicomplexa</taxon>
        <taxon>Conoidasida</taxon>
        <taxon>Coccidia</taxon>
        <taxon>Eucoccidiorida</taxon>
        <taxon>Eimeriorina</taxon>
        <taxon>Eimeriidae</taxon>
        <taxon>Eimeria</taxon>
    </lineage>
</organism>
<feature type="region of interest" description="Disordered" evidence="1">
    <location>
        <begin position="828"/>
        <end position="866"/>
    </location>
</feature>
<feature type="region of interest" description="Disordered" evidence="1">
    <location>
        <begin position="614"/>
        <end position="665"/>
    </location>
</feature>
<gene>
    <name evidence="2" type="ORF">ENH_00077520</name>
</gene>
<reference evidence="2" key="1">
    <citation type="submission" date="2013-10" db="EMBL/GenBank/DDBJ databases">
        <title>Genomic analysis of the causative agents of coccidiosis in chickens.</title>
        <authorList>
            <person name="Reid A.J."/>
            <person name="Blake D."/>
            <person name="Billington K."/>
            <person name="Browne H."/>
            <person name="Dunn M."/>
            <person name="Hung S."/>
            <person name="Kawahara F."/>
            <person name="Miranda-Saavedra D."/>
            <person name="Mourier T."/>
            <person name="Nagra H."/>
            <person name="Otto T.D."/>
            <person name="Rawlings N."/>
            <person name="Sanchez A."/>
            <person name="Sanders M."/>
            <person name="Subramaniam C."/>
            <person name="Tay Y."/>
            <person name="Dear P."/>
            <person name="Doerig C."/>
            <person name="Gruber A."/>
            <person name="Parkinson J."/>
            <person name="Shirley M."/>
            <person name="Wan K.L."/>
            <person name="Berriman M."/>
            <person name="Tomley F."/>
            <person name="Pain A."/>
        </authorList>
    </citation>
    <scope>NUCLEOTIDE SEQUENCE [LARGE SCALE GENOMIC DNA]</scope>
    <source>
        <strain evidence="2">Houghton</strain>
    </source>
</reference>
<sequence>MITSQLSREIFALNLKWQKSLEFSADGSLPGASEEGTLEAIAAGLQACAKEIQEKWSVEFALAKDGQGWGPSQDAAAAALTQALLGKEGLLGTVAAAALQKGPQQVTLKKLALDLCRTFVSLELPAAASVGSETLAELTESCLSAAAVDPAHKVKQAALRLLRAAFAPETSGGPWGPPWTALPLPAAALQHMLRRLAAELSCSDKRAGSTVRAELLLLLAALLSRLRDYPELTGPWLLPVLQQITCRLGAPEGKLSASPTEALGALEALQQLLHSHKTLGALLPAEVWGRVYAYAVTLGAPEGQERGQGGPPGGPQGSAKSYQQQLLQPAALDLLAAGAETFAPFLDKDISQEFAAALEATGEGELPPNKLGGPASCETSSSSSSSSSSKQCSRRGTLLDRLLGLAASPQVSVANAARRALARIMRCLCGSVAMGAAGAAAAAAGAAAAAAGSSSICGSRSSCDEKLNRPLLLCTVPLQLFGARLVSELCSASLLPATEAASQPESWWQQQGCRALLVPHYIGMLSAAEQQQQQQQQQGFAAARACLLLASAGCGPAWQQLHGPSVAKQTLHFLSSAGETLCLLLGEKDVSFAAFPAAPAAAAAKAAAAVGGSTAGSALSEETADAKRRRISPEAQQQQQQQQQQQEPAGEVHPPEELPDLPVEESQSSKVEKVLLLPASFCRLIENISVSLFKLHAEAGALPRALLPKAAAALGAALRALLRAAAAETAAAAAAAAAALQGAGDAQPFEATETDTGEDRKQSQLAEAKEAAAAAETESLKAGGAAAAAAKSLINQTLLLALSEAAALQPPPAVSVAGLWRAILGLPGEANRSSSSSSSSSSREAGSLGKRMRDSGGEQQTDPGSNEVRDAAAAAAWLLPLSRILLESFYSFFALGLESSGSKKANANLLPALGPLFAQALLLLPAEAADGEAAASCFLFQLQAASLPATCSSAGASSLLLQRGGAAAAAATEQRSSSITEAGAAEGLLSLALSSVESLSLKELLQRLAICFCCTFSAASASRRLLCDHWSVTPAVAFLGGCGAPHSPACMQRVPLHKQTHKREGKIAAAQRSSSSSCCAAGQAALEARELLLLSFLSAPPVAAAP</sequence>
<dbReference type="EMBL" id="HG725848">
    <property type="protein sequence ID" value="CDJ70023.1"/>
    <property type="molecule type" value="Genomic_DNA"/>
</dbReference>
<feature type="region of interest" description="Disordered" evidence="1">
    <location>
        <begin position="362"/>
        <end position="392"/>
    </location>
</feature>
<name>U6N0R0_9EIME</name>
<feature type="compositionally biased region" description="Low complexity" evidence="1">
    <location>
        <begin position="833"/>
        <end position="842"/>
    </location>
</feature>
<keyword evidence="3" id="KW-1185">Reference proteome</keyword>
<evidence type="ECO:0000313" key="3">
    <source>
        <dbReference type="Proteomes" id="UP000030754"/>
    </source>
</evidence>
<dbReference type="VEuPathDB" id="ToxoDB:ENH_00077520"/>
<dbReference type="GeneID" id="25477882"/>
<feature type="compositionally biased region" description="Basic and acidic residues" evidence="1">
    <location>
        <begin position="757"/>
        <end position="770"/>
    </location>
</feature>
<reference evidence="2" key="2">
    <citation type="submission" date="2013-10" db="EMBL/GenBank/DDBJ databases">
        <authorList>
            <person name="Aslett M."/>
        </authorList>
    </citation>
    <scope>NUCLEOTIDE SEQUENCE [LARGE SCALE GENOMIC DNA]</scope>
    <source>
        <strain evidence="2">Houghton</strain>
    </source>
</reference>